<dbReference type="PANTHER" id="PTHR45733:SF8">
    <property type="entry name" value="FORMIN-J"/>
    <property type="match status" value="1"/>
</dbReference>
<evidence type="ECO:0000313" key="5">
    <source>
        <dbReference type="Proteomes" id="UP000013827"/>
    </source>
</evidence>
<feature type="region of interest" description="Disordered" evidence="2">
    <location>
        <begin position="524"/>
        <end position="578"/>
    </location>
</feature>
<evidence type="ECO:0000313" key="4">
    <source>
        <dbReference type="EnsemblProtists" id="EOD14166"/>
    </source>
</evidence>
<reference evidence="4" key="2">
    <citation type="submission" date="2024-10" db="UniProtKB">
        <authorList>
            <consortium name="EnsemblProtists"/>
        </authorList>
    </citation>
    <scope>IDENTIFICATION</scope>
</reference>
<organism evidence="4 5">
    <name type="scientific">Emiliania huxleyi (strain CCMP1516)</name>
    <dbReference type="NCBI Taxonomy" id="280463"/>
    <lineage>
        <taxon>Eukaryota</taxon>
        <taxon>Haptista</taxon>
        <taxon>Haptophyta</taxon>
        <taxon>Prymnesiophyceae</taxon>
        <taxon>Isochrysidales</taxon>
        <taxon>Noelaerhabdaceae</taxon>
        <taxon>Emiliania</taxon>
    </lineage>
</organism>
<accession>A0A0D3ISD1</accession>
<feature type="compositionally biased region" description="Gly residues" evidence="2">
    <location>
        <begin position="194"/>
        <end position="203"/>
    </location>
</feature>
<dbReference type="PaxDb" id="2903-EOD14166"/>
<proteinExistence type="predicted"/>
<name>A0A0D3ISD1_EMIH1</name>
<dbReference type="PANTHER" id="PTHR45733">
    <property type="entry name" value="FORMIN-J"/>
    <property type="match status" value="1"/>
</dbReference>
<sequence length="578" mass="60124">MWRRSTPESNRVVQEEHGGESERVWILSECVLEAQEELRAREEQLALVQSMLRLTEAELAAEKRRTVQLSARVAELDDALLTANHLATTALDQSEEVLRKTRAGGGTAVSSAEEGGVGASGGDVAGSVWESVLLSPVSTESLEDNFGLTPTRRKGAAAAIAAGLTVRCTTANAGSPLSQPPPASQGDTSRGAGSAAGGRGDSGGPDTPRSSGSRTVLLEPKRSSAIGIVLRSWRVSLPALRDAAATLDAAVLPADRIEVLLGTAGSPCALPRPGEVRLVRQWLESRGVALDDTHAVEASLGEAEAFFAIVGGVPRLAPRLRLLLAEQSYLPRAAQLSSQLRVCSEAAAEVMGSGTLRRLLGTLLGVGNTLNAATFRGGAKGFEVGSLPKLLAGGRPQSRGGIIGYLAAHTPSLPGDLEEEMPSLPGATRLCLAELALELRELQASIDTVEEDLTQALREAPLHDEGGEGTGSHDHIFVARARGFLSAARPRRRALEAQLPEAEAGLDGVSRYLAAEAEGEWPASVTLEAPSAPVLRDGSSDQAGRALDAAPADGGPPSESAEQVGRGSTDYGGGDEYF</sequence>
<feature type="coiled-coil region" evidence="1">
    <location>
        <begin position="432"/>
        <end position="459"/>
    </location>
</feature>
<evidence type="ECO:0000259" key="3">
    <source>
        <dbReference type="PROSITE" id="PS51444"/>
    </source>
</evidence>
<dbReference type="RefSeq" id="XP_005766595.1">
    <property type="nucleotide sequence ID" value="XM_005766538.1"/>
</dbReference>
<keyword evidence="1" id="KW-0175">Coiled coil</keyword>
<protein>
    <recommendedName>
        <fullName evidence="3">FH2 domain-containing protein</fullName>
    </recommendedName>
</protein>
<evidence type="ECO:0000256" key="2">
    <source>
        <dbReference type="SAM" id="MobiDB-lite"/>
    </source>
</evidence>
<dbReference type="Pfam" id="PF02181">
    <property type="entry name" value="FH2"/>
    <property type="match status" value="1"/>
</dbReference>
<feature type="region of interest" description="Disordered" evidence="2">
    <location>
        <begin position="172"/>
        <end position="217"/>
    </location>
</feature>
<dbReference type="HOGENOM" id="CLU_472103_0_0_1"/>
<dbReference type="AlphaFoldDB" id="A0A0D3ISD1"/>
<dbReference type="SMART" id="SM00498">
    <property type="entry name" value="FH2"/>
    <property type="match status" value="1"/>
</dbReference>
<keyword evidence="5" id="KW-1185">Reference proteome</keyword>
<dbReference type="eggNOG" id="ENOG502QQEE">
    <property type="taxonomic scope" value="Eukaryota"/>
</dbReference>
<dbReference type="EnsemblProtists" id="EOD14166">
    <property type="protein sequence ID" value="EOD14166"/>
    <property type="gene ID" value="EMIHUDRAFT_212215"/>
</dbReference>
<dbReference type="InterPro" id="IPR015425">
    <property type="entry name" value="FH2_Formin"/>
</dbReference>
<dbReference type="PROSITE" id="PS51444">
    <property type="entry name" value="FH2"/>
    <property type="match status" value="1"/>
</dbReference>
<feature type="domain" description="FH2" evidence="3">
    <location>
        <begin position="114"/>
        <end position="563"/>
    </location>
</feature>
<dbReference type="Gene3D" id="1.20.58.2220">
    <property type="entry name" value="Formin, FH2 domain"/>
    <property type="match status" value="1"/>
</dbReference>
<dbReference type="SUPFAM" id="SSF101447">
    <property type="entry name" value="Formin homology 2 domain (FH2 domain)"/>
    <property type="match status" value="1"/>
</dbReference>
<dbReference type="InterPro" id="IPR051144">
    <property type="entry name" value="Formin_homology_domain"/>
</dbReference>
<reference evidence="5" key="1">
    <citation type="journal article" date="2013" name="Nature">
        <title>Pan genome of the phytoplankton Emiliania underpins its global distribution.</title>
        <authorList>
            <person name="Read B.A."/>
            <person name="Kegel J."/>
            <person name="Klute M.J."/>
            <person name="Kuo A."/>
            <person name="Lefebvre S.C."/>
            <person name="Maumus F."/>
            <person name="Mayer C."/>
            <person name="Miller J."/>
            <person name="Monier A."/>
            <person name="Salamov A."/>
            <person name="Young J."/>
            <person name="Aguilar M."/>
            <person name="Claverie J.M."/>
            <person name="Frickenhaus S."/>
            <person name="Gonzalez K."/>
            <person name="Herman E.K."/>
            <person name="Lin Y.C."/>
            <person name="Napier J."/>
            <person name="Ogata H."/>
            <person name="Sarno A.F."/>
            <person name="Shmutz J."/>
            <person name="Schroeder D."/>
            <person name="de Vargas C."/>
            <person name="Verret F."/>
            <person name="von Dassow P."/>
            <person name="Valentin K."/>
            <person name="Van de Peer Y."/>
            <person name="Wheeler G."/>
            <person name="Dacks J.B."/>
            <person name="Delwiche C.F."/>
            <person name="Dyhrman S.T."/>
            <person name="Glockner G."/>
            <person name="John U."/>
            <person name="Richards T."/>
            <person name="Worden A.Z."/>
            <person name="Zhang X."/>
            <person name="Grigoriev I.V."/>
            <person name="Allen A.E."/>
            <person name="Bidle K."/>
            <person name="Borodovsky M."/>
            <person name="Bowler C."/>
            <person name="Brownlee C."/>
            <person name="Cock J.M."/>
            <person name="Elias M."/>
            <person name="Gladyshev V.N."/>
            <person name="Groth M."/>
            <person name="Guda C."/>
            <person name="Hadaegh A."/>
            <person name="Iglesias-Rodriguez M.D."/>
            <person name="Jenkins J."/>
            <person name="Jones B.M."/>
            <person name="Lawson T."/>
            <person name="Leese F."/>
            <person name="Lindquist E."/>
            <person name="Lobanov A."/>
            <person name="Lomsadze A."/>
            <person name="Malik S.B."/>
            <person name="Marsh M.E."/>
            <person name="Mackinder L."/>
            <person name="Mock T."/>
            <person name="Mueller-Roeber B."/>
            <person name="Pagarete A."/>
            <person name="Parker M."/>
            <person name="Probert I."/>
            <person name="Quesneville H."/>
            <person name="Raines C."/>
            <person name="Rensing S.A."/>
            <person name="Riano-Pachon D.M."/>
            <person name="Richier S."/>
            <person name="Rokitta S."/>
            <person name="Shiraiwa Y."/>
            <person name="Soanes D.M."/>
            <person name="van der Giezen M."/>
            <person name="Wahlund T.M."/>
            <person name="Williams B."/>
            <person name="Wilson W."/>
            <person name="Wolfe G."/>
            <person name="Wurch L.L."/>
        </authorList>
    </citation>
    <scope>NUCLEOTIDE SEQUENCE</scope>
</reference>
<dbReference type="GeneID" id="17260242"/>
<dbReference type="InterPro" id="IPR042201">
    <property type="entry name" value="FH2_Formin_sf"/>
</dbReference>
<dbReference type="Proteomes" id="UP000013827">
    <property type="component" value="Unassembled WGS sequence"/>
</dbReference>
<evidence type="ECO:0000256" key="1">
    <source>
        <dbReference type="SAM" id="Coils"/>
    </source>
</evidence>
<dbReference type="KEGG" id="ehx:EMIHUDRAFT_212215"/>
<feature type="compositionally biased region" description="Low complexity" evidence="2">
    <location>
        <begin position="541"/>
        <end position="557"/>
    </location>
</feature>